<organism evidence="2 3">
    <name type="scientific">Zopfia rhizophila CBS 207.26</name>
    <dbReference type="NCBI Taxonomy" id="1314779"/>
    <lineage>
        <taxon>Eukaryota</taxon>
        <taxon>Fungi</taxon>
        <taxon>Dikarya</taxon>
        <taxon>Ascomycota</taxon>
        <taxon>Pezizomycotina</taxon>
        <taxon>Dothideomycetes</taxon>
        <taxon>Dothideomycetes incertae sedis</taxon>
        <taxon>Zopfiaceae</taxon>
        <taxon>Zopfia</taxon>
    </lineage>
</organism>
<dbReference type="Pfam" id="PF00326">
    <property type="entry name" value="Peptidase_S9"/>
    <property type="match status" value="1"/>
</dbReference>
<proteinExistence type="predicted"/>
<dbReference type="GO" id="GO:0008236">
    <property type="term" value="F:serine-type peptidase activity"/>
    <property type="evidence" value="ECO:0007669"/>
    <property type="project" value="InterPro"/>
</dbReference>
<dbReference type="GO" id="GO:0006508">
    <property type="term" value="P:proteolysis"/>
    <property type="evidence" value="ECO:0007669"/>
    <property type="project" value="InterPro"/>
</dbReference>
<dbReference type="AlphaFoldDB" id="A0A6A6DD49"/>
<feature type="domain" description="Peptidase S9 prolyl oligopeptidase catalytic" evidence="1">
    <location>
        <begin position="9"/>
        <end position="56"/>
    </location>
</feature>
<dbReference type="EMBL" id="ML994689">
    <property type="protein sequence ID" value="KAF2177391.1"/>
    <property type="molecule type" value="Genomic_DNA"/>
</dbReference>
<dbReference type="Proteomes" id="UP000800200">
    <property type="component" value="Unassembled WGS sequence"/>
</dbReference>
<accession>A0A6A6DD49</accession>
<name>A0A6A6DD49_9PEZI</name>
<sequence>MQTNGAVRIDLDRIMTAGDSAGGYLSLMLGLSHPEAIRAVTASYPMVDVKSRHYQEANGKPMFGRPYFPRRVVDEHLSKLRKGEAPAIISADPTLERVQLMFCFYQNGLCREFFPVEKRELFPLDRLDDGTRFPHGGMFVWHGKGDTVVPTEGSMRLKEKVEEVDPELNFCLAIEEGDHGFDADAKIDDKWMADGLKDLVTARLA</sequence>
<dbReference type="Gene3D" id="3.40.50.1820">
    <property type="entry name" value="alpha/beta hydrolase"/>
    <property type="match status" value="1"/>
</dbReference>
<evidence type="ECO:0000259" key="1">
    <source>
        <dbReference type="Pfam" id="PF00326"/>
    </source>
</evidence>
<reference evidence="2" key="1">
    <citation type="journal article" date="2020" name="Stud. Mycol.">
        <title>101 Dothideomycetes genomes: a test case for predicting lifestyles and emergence of pathogens.</title>
        <authorList>
            <person name="Haridas S."/>
            <person name="Albert R."/>
            <person name="Binder M."/>
            <person name="Bloem J."/>
            <person name="Labutti K."/>
            <person name="Salamov A."/>
            <person name="Andreopoulos B."/>
            <person name="Baker S."/>
            <person name="Barry K."/>
            <person name="Bills G."/>
            <person name="Bluhm B."/>
            <person name="Cannon C."/>
            <person name="Castanera R."/>
            <person name="Culley D."/>
            <person name="Daum C."/>
            <person name="Ezra D."/>
            <person name="Gonzalez J."/>
            <person name="Henrissat B."/>
            <person name="Kuo A."/>
            <person name="Liang C."/>
            <person name="Lipzen A."/>
            <person name="Lutzoni F."/>
            <person name="Magnuson J."/>
            <person name="Mondo S."/>
            <person name="Nolan M."/>
            <person name="Ohm R."/>
            <person name="Pangilinan J."/>
            <person name="Park H.-J."/>
            <person name="Ramirez L."/>
            <person name="Alfaro M."/>
            <person name="Sun H."/>
            <person name="Tritt A."/>
            <person name="Yoshinaga Y."/>
            <person name="Zwiers L.-H."/>
            <person name="Turgeon B."/>
            <person name="Goodwin S."/>
            <person name="Spatafora J."/>
            <person name="Crous P."/>
            <person name="Grigoriev I."/>
        </authorList>
    </citation>
    <scope>NUCLEOTIDE SEQUENCE</scope>
    <source>
        <strain evidence="2">CBS 207.26</strain>
    </source>
</reference>
<dbReference type="InterPro" id="IPR029058">
    <property type="entry name" value="AB_hydrolase_fold"/>
</dbReference>
<gene>
    <name evidence="2" type="ORF">K469DRAFT_720734</name>
</gene>
<keyword evidence="3" id="KW-1185">Reference proteome</keyword>
<evidence type="ECO:0000313" key="2">
    <source>
        <dbReference type="EMBL" id="KAF2177391.1"/>
    </source>
</evidence>
<dbReference type="SUPFAM" id="SSF53474">
    <property type="entry name" value="alpha/beta-Hydrolases"/>
    <property type="match status" value="1"/>
</dbReference>
<protein>
    <recommendedName>
        <fullName evidence="1">Peptidase S9 prolyl oligopeptidase catalytic domain-containing protein</fullName>
    </recommendedName>
</protein>
<evidence type="ECO:0000313" key="3">
    <source>
        <dbReference type="Proteomes" id="UP000800200"/>
    </source>
</evidence>
<dbReference type="OrthoDB" id="19653at2759"/>
<dbReference type="InterPro" id="IPR001375">
    <property type="entry name" value="Peptidase_S9_cat"/>
</dbReference>